<dbReference type="Gene3D" id="3.40.50.300">
    <property type="entry name" value="P-loop containing nucleotide triphosphate hydrolases"/>
    <property type="match status" value="1"/>
</dbReference>
<evidence type="ECO:0000313" key="11">
    <source>
        <dbReference type="Proteomes" id="UP000319335"/>
    </source>
</evidence>
<sequence length="260" mass="28851">MKLEANDLSFSYNSHPVLNDINFKIESRITALIGPNAAGKSTLLKCMAGVLEPDGSLIINEKDVKDLKKEELIRSRSYLPQDSKTNACLSVFETLLLGMVHSLSWKVGEEEIEAVSNVLEYMGIEDLAMKNINELSGGQKQMVFIAQSLIRNPQLLLMDEPTNGLDLQHQLELFEFIQKITKEKGMTTIIALHDLNLAARYADNIVVMSKGMIHSSGSPSSVLTQKTIQSVYGINADISVDTDGILWIKPLNSVRKVFRS</sequence>
<evidence type="ECO:0000256" key="1">
    <source>
        <dbReference type="ARBA" id="ARBA00022448"/>
    </source>
</evidence>
<dbReference type="SUPFAM" id="SSF52540">
    <property type="entry name" value="P-loop containing nucleoside triphosphate hydrolases"/>
    <property type="match status" value="1"/>
</dbReference>
<evidence type="ECO:0000256" key="4">
    <source>
        <dbReference type="ARBA" id="ARBA00050590"/>
    </source>
</evidence>
<feature type="domain" description="ABC transporter" evidence="9">
    <location>
        <begin position="3"/>
        <end position="235"/>
    </location>
</feature>
<evidence type="ECO:0000256" key="7">
    <source>
        <dbReference type="ARBA" id="ARBA00073649"/>
    </source>
</evidence>
<dbReference type="PANTHER" id="PTHR42734:SF21">
    <property type="entry name" value="IRON ABC TRANSPORTER, ATP-BINDING PROTEIN"/>
    <property type="match status" value="1"/>
</dbReference>
<dbReference type="EMBL" id="VIAQ01000013">
    <property type="protein sequence ID" value="TQD25913.1"/>
    <property type="molecule type" value="Genomic_DNA"/>
</dbReference>
<dbReference type="PROSITE" id="PS00211">
    <property type="entry name" value="ABC_TRANSPORTER_1"/>
    <property type="match status" value="1"/>
</dbReference>
<dbReference type="RefSeq" id="WP_154809544.1">
    <property type="nucleotide sequence ID" value="NZ_VIAQ01000013.1"/>
</dbReference>
<dbReference type="OrthoDB" id="24644at2157"/>
<comment type="catalytic activity">
    <reaction evidence="4">
        <text>an R-cob(III)alamin(out) + ATP + H2O = an R-cob(III)alamin(in) + ADP + phosphate + H(+)</text>
        <dbReference type="Rhea" id="RHEA:17873"/>
        <dbReference type="ChEBI" id="CHEBI:15377"/>
        <dbReference type="ChEBI" id="CHEBI:15378"/>
        <dbReference type="ChEBI" id="CHEBI:30616"/>
        <dbReference type="ChEBI" id="CHEBI:43474"/>
        <dbReference type="ChEBI" id="CHEBI:140785"/>
        <dbReference type="ChEBI" id="CHEBI:456216"/>
        <dbReference type="EC" id="7.6.2.8"/>
    </reaction>
</comment>
<name>A0A7Z8KRJ6_9EURY</name>
<dbReference type="Pfam" id="PF00005">
    <property type="entry name" value="ABC_tran"/>
    <property type="match status" value="1"/>
</dbReference>
<dbReference type="AlphaFoldDB" id="A0A7Z8KRJ6"/>
<dbReference type="GO" id="GO:0016887">
    <property type="term" value="F:ATP hydrolysis activity"/>
    <property type="evidence" value="ECO:0007669"/>
    <property type="project" value="InterPro"/>
</dbReference>
<dbReference type="Proteomes" id="UP000319335">
    <property type="component" value="Unassembled WGS sequence"/>
</dbReference>
<reference evidence="10 11" key="1">
    <citation type="submission" date="2019-06" db="EMBL/GenBank/DDBJ databases">
        <title>Draft genome sequence of Methanolobus vulcani B1d.</title>
        <authorList>
            <person name="Creighbaum A.J."/>
            <person name="Ticak T."/>
            <person name="Hariraju D."/>
            <person name="Arivett B.A."/>
            <person name="Ferguson D.J.Jr."/>
        </authorList>
    </citation>
    <scope>NUCLEOTIDE SEQUENCE [LARGE SCALE GENOMIC DNA]</scope>
    <source>
        <strain evidence="10 11">B1d</strain>
    </source>
</reference>
<dbReference type="InterPro" id="IPR027417">
    <property type="entry name" value="P-loop_NTPase"/>
</dbReference>
<evidence type="ECO:0000313" key="10">
    <source>
        <dbReference type="EMBL" id="TQD25913.1"/>
    </source>
</evidence>
<keyword evidence="1" id="KW-0813">Transport</keyword>
<proteinExistence type="predicted"/>
<dbReference type="InterPro" id="IPR003593">
    <property type="entry name" value="AAA+_ATPase"/>
</dbReference>
<gene>
    <name evidence="10" type="ORF">FKV42_06995</name>
</gene>
<keyword evidence="11" id="KW-1185">Reference proteome</keyword>
<evidence type="ECO:0000256" key="6">
    <source>
        <dbReference type="ARBA" id="ARBA00066387"/>
    </source>
</evidence>
<comment type="function">
    <text evidence="5">Required for corrinoid utilization. Probably part of the ABC transporter complex BtuCDF involved in cobalamin (vitamin B12) import. Probably responsible for energy coupling to the transport system.</text>
</comment>
<dbReference type="GO" id="GO:0015420">
    <property type="term" value="F:ABC-type vitamin B12 transporter activity"/>
    <property type="evidence" value="ECO:0007669"/>
    <property type="project" value="UniProtKB-EC"/>
</dbReference>
<dbReference type="InterPro" id="IPR050153">
    <property type="entry name" value="Metal_Ion_Import_ABC"/>
</dbReference>
<evidence type="ECO:0000256" key="2">
    <source>
        <dbReference type="ARBA" id="ARBA00022741"/>
    </source>
</evidence>
<dbReference type="GO" id="GO:0005524">
    <property type="term" value="F:ATP binding"/>
    <property type="evidence" value="ECO:0007669"/>
    <property type="project" value="UniProtKB-KW"/>
</dbReference>
<evidence type="ECO:0000256" key="8">
    <source>
        <dbReference type="ARBA" id="ARBA00077139"/>
    </source>
</evidence>
<accession>A0A7Z8KRJ6</accession>
<dbReference type="EC" id="7.6.2.8" evidence="6"/>
<dbReference type="InterPro" id="IPR003439">
    <property type="entry name" value="ABC_transporter-like_ATP-bd"/>
</dbReference>
<organism evidence="10 11">
    <name type="scientific">Methanolobus vulcani</name>
    <dbReference type="NCBI Taxonomy" id="38026"/>
    <lineage>
        <taxon>Archaea</taxon>
        <taxon>Methanobacteriati</taxon>
        <taxon>Methanobacteriota</taxon>
        <taxon>Stenosarchaea group</taxon>
        <taxon>Methanomicrobia</taxon>
        <taxon>Methanosarcinales</taxon>
        <taxon>Methanosarcinaceae</taxon>
        <taxon>Methanolobus</taxon>
    </lineage>
</organism>
<evidence type="ECO:0000256" key="3">
    <source>
        <dbReference type="ARBA" id="ARBA00022840"/>
    </source>
</evidence>
<dbReference type="PANTHER" id="PTHR42734">
    <property type="entry name" value="METAL TRANSPORT SYSTEM ATP-BINDING PROTEIN TM_0124-RELATED"/>
    <property type="match status" value="1"/>
</dbReference>
<comment type="caution">
    <text evidence="10">The sequence shown here is derived from an EMBL/GenBank/DDBJ whole genome shotgun (WGS) entry which is preliminary data.</text>
</comment>
<evidence type="ECO:0000256" key="5">
    <source>
        <dbReference type="ARBA" id="ARBA00058960"/>
    </source>
</evidence>
<dbReference type="FunFam" id="3.40.50.300:FF:000134">
    <property type="entry name" value="Iron-enterobactin ABC transporter ATP-binding protein"/>
    <property type="match status" value="1"/>
</dbReference>
<keyword evidence="2" id="KW-0547">Nucleotide-binding</keyword>
<dbReference type="PROSITE" id="PS50893">
    <property type="entry name" value="ABC_TRANSPORTER_2"/>
    <property type="match status" value="1"/>
</dbReference>
<dbReference type="InterPro" id="IPR017871">
    <property type="entry name" value="ABC_transporter-like_CS"/>
</dbReference>
<dbReference type="CDD" id="cd03214">
    <property type="entry name" value="ABC_Iron-Siderophores_B12_Hemin"/>
    <property type="match status" value="1"/>
</dbReference>
<dbReference type="SMART" id="SM00382">
    <property type="entry name" value="AAA"/>
    <property type="match status" value="1"/>
</dbReference>
<keyword evidence="3 10" id="KW-0067">ATP-binding</keyword>
<evidence type="ECO:0000259" key="9">
    <source>
        <dbReference type="PROSITE" id="PS50893"/>
    </source>
</evidence>
<protein>
    <recommendedName>
        <fullName evidence="7">Cobalamin import ATP-binding protein BtuD</fullName>
        <ecNumber evidence="6">7.6.2.8</ecNumber>
    </recommendedName>
    <alternativeName>
        <fullName evidence="8">Vitamin B12-transporting ATPase</fullName>
    </alternativeName>
</protein>